<keyword evidence="5 14" id="KW-0732">Signal</keyword>
<proteinExistence type="inferred from homology"/>
<dbReference type="GeneID" id="106746636"/>
<dbReference type="AlphaFoldDB" id="A0A6P3XLR1"/>
<dbReference type="Gene3D" id="3.20.20.80">
    <property type="entry name" value="Glycosidases"/>
    <property type="match status" value="1"/>
</dbReference>
<feature type="compositionally biased region" description="Polar residues" evidence="13">
    <location>
        <begin position="424"/>
        <end position="434"/>
    </location>
</feature>
<evidence type="ECO:0000256" key="2">
    <source>
        <dbReference type="ARBA" id="ARBA00009121"/>
    </source>
</evidence>
<dbReference type="InterPro" id="IPR050314">
    <property type="entry name" value="Glycosyl_Hydrlase_18"/>
</dbReference>
<dbReference type="InterPro" id="IPR001579">
    <property type="entry name" value="Glyco_hydro_18_chit_AS"/>
</dbReference>
<evidence type="ECO:0000256" key="7">
    <source>
        <dbReference type="ARBA" id="ARBA00023024"/>
    </source>
</evidence>
<dbReference type="OrthoDB" id="73875at2759"/>
<keyword evidence="9" id="KW-0119">Carbohydrate metabolism</keyword>
<evidence type="ECO:0000256" key="9">
    <source>
        <dbReference type="ARBA" id="ARBA00023277"/>
    </source>
</evidence>
<comment type="catalytic activity">
    <reaction evidence="1">
        <text>Random endo-hydrolysis of N-acetyl-beta-D-glucosaminide (1-&gt;4)-beta-linkages in chitin and chitodextrins.</text>
        <dbReference type="EC" id="3.2.1.14"/>
    </reaction>
</comment>
<feature type="chain" id="PRO_5028290107" description="chitinase" evidence="14">
    <location>
        <begin position="26"/>
        <end position="517"/>
    </location>
</feature>
<dbReference type="GO" id="GO:0008843">
    <property type="term" value="F:endochitinase activity"/>
    <property type="evidence" value="ECO:0007669"/>
    <property type="project" value="UniProtKB-EC"/>
</dbReference>
<dbReference type="PROSITE" id="PS51910">
    <property type="entry name" value="GH18_2"/>
    <property type="match status" value="1"/>
</dbReference>
<dbReference type="FunFam" id="3.20.20.80:FF:000144">
    <property type="entry name" value="Chitinase"/>
    <property type="match status" value="1"/>
</dbReference>
<gene>
    <name evidence="18" type="primary">LOC106746636</name>
</gene>
<evidence type="ECO:0000256" key="14">
    <source>
        <dbReference type="SAM" id="SignalP"/>
    </source>
</evidence>
<dbReference type="RefSeq" id="XP_014478914.1">
    <property type="nucleotide sequence ID" value="XM_014623428.1"/>
</dbReference>
<evidence type="ECO:0000256" key="3">
    <source>
        <dbReference type="ARBA" id="ARBA00012729"/>
    </source>
</evidence>
<dbReference type="SMART" id="SM00636">
    <property type="entry name" value="Glyco_18"/>
    <property type="match status" value="1"/>
</dbReference>
<evidence type="ECO:0000256" key="11">
    <source>
        <dbReference type="ARBA" id="ARBA00023326"/>
    </source>
</evidence>
<dbReference type="InterPro" id="IPR017853">
    <property type="entry name" value="GH"/>
</dbReference>
<feature type="signal peptide" evidence="14">
    <location>
        <begin position="1"/>
        <end position="25"/>
    </location>
</feature>
<comment type="similarity">
    <text evidence="2">Belongs to the glycosyl hydrolase 18 family. Chitinase class II subfamily.</text>
</comment>
<dbReference type="SUPFAM" id="SSF54556">
    <property type="entry name" value="Chitinase insertion domain"/>
    <property type="match status" value="1"/>
</dbReference>
<feature type="domain" description="Chitin-binding type-2" evidence="15">
    <location>
        <begin position="461"/>
        <end position="517"/>
    </location>
</feature>
<keyword evidence="7" id="KW-0146">Chitin degradation</keyword>
<protein>
    <recommendedName>
        <fullName evidence="3">chitinase</fullName>
        <ecNumber evidence="3">3.2.1.14</ecNumber>
    </recommendedName>
</protein>
<dbReference type="Gene3D" id="3.10.50.10">
    <property type="match status" value="1"/>
</dbReference>
<keyword evidence="6 12" id="KW-0378">Hydrolase</keyword>
<evidence type="ECO:0000256" key="12">
    <source>
        <dbReference type="RuleBase" id="RU000489"/>
    </source>
</evidence>
<dbReference type="SMART" id="SM00494">
    <property type="entry name" value="ChtBD2"/>
    <property type="match status" value="1"/>
</dbReference>
<evidence type="ECO:0000259" key="15">
    <source>
        <dbReference type="PROSITE" id="PS50940"/>
    </source>
</evidence>
<evidence type="ECO:0000256" key="13">
    <source>
        <dbReference type="SAM" id="MobiDB-lite"/>
    </source>
</evidence>
<dbReference type="SUPFAM" id="SSF51445">
    <property type="entry name" value="(Trans)glycosidases"/>
    <property type="match status" value="1"/>
</dbReference>
<evidence type="ECO:0000259" key="16">
    <source>
        <dbReference type="PROSITE" id="PS51910"/>
    </source>
</evidence>
<keyword evidence="8" id="KW-1015">Disulfide bond</keyword>
<evidence type="ECO:0000256" key="1">
    <source>
        <dbReference type="ARBA" id="ARBA00000822"/>
    </source>
</evidence>
<sequence length="517" mass="57879">MLTAMTGKLLFSVPVFLALLAYGAAEAPRFVCYFSNWAIYRPDIGSYGIDDIPGDMCTHVIYSFIGVSNVTWGVLILDEELDVQQGGFNKFVALKQKYPHLKTQVAIGGWAEGGRKYSSMVSDPAKRTSLIQSIVGFMELYGFDGFDLDWEYPSATDRGGTFSDKNNFFYFVEELRMAFDKKGKGWEITMAVPMATFRLNEGYHVPELCELCDAIHVMSYDLRGNWGGFADVHSPLYRRPHDQYAYEKLNVHDGLQLWEEKGCPAHKLIVGIPLYGRSFTLSQGNKDYKPGTYINKEAGGGDAGKYTGAKGFLAYYEICMKLQNEDGWTKAYDDIGKVPYAYKGTQWVGYEDADSIVHKMNFLKEKHYGGVMVWATDMDDFKGTCGPVNPLMTTMYEGLKGYTVEPKVFNSTPRPEWDRPPSTPSSNGQTKPTTQAPPRPTDPTQGPTQSVPTSKPTDDDNVVCNGERFIPSTDCSVYYICNHGKPIKTQCAAGLIFHTSKFICDWPGNADRPECRR</sequence>
<reference evidence="18" key="1">
    <citation type="submission" date="2025-08" db="UniProtKB">
        <authorList>
            <consortium name="RefSeq"/>
        </authorList>
    </citation>
    <scope>IDENTIFICATION</scope>
</reference>
<dbReference type="PANTHER" id="PTHR11177:SF144">
    <property type="entry name" value="CHITINASE 5"/>
    <property type="match status" value="1"/>
</dbReference>
<feature type="region of interest" description="Disordered" evidence="13">
    <location>
        <begin position="407"/>
        <end position="463"/>
    </location>
</feature>
<dbReference type="KEGG" id="dqu:106746636"/>
<dbReference type="FunFam" id="3.10.50.10:FF:000004">
    <property type="entry name" value="Chitinase 5"/>
    <property type="match status" value="1"/>
</dbReference>
<evidence type="ECO:0000256" key="8">
    <source>
        <dbReference type="ARBA" id="ARBA00023157"/>
    </source>
</evidence>
<evidence type="ECO:0000256" key="5">
    <source>
        <dbReference type="ARBA" id="ARBA00022729"/>
    </source>
</evidence>
<accession>A0A6P3XLR1</accession>
<dbReference type="Gene3D" id="2.170.140.10">
    <property type="entry name" value="Chitin binding domain"/>
    <property type="match status" value="1"/>
</dbReference>
<dbReference type="PROSITE" id="PS50940">
    <property type="entry name" value="CHIT_BIND_II"/>
    <property type="match status" value="1"/>
</dbReference>
<dbReference type="InterPro" id="IPR002557">
    <property type="entry name" value="Chitin-bd_dom"/>
</dbReference>
<dbReference type="GO" id="GO:0005576">
    <property type="term" value="C:extracellular region"/>
    <property type="evidence" value="ECO:0007669"/>
    <property type="project" value="InterPro"/>
</dbReference>
<dbReference type="InterPro" id="IPR011583">
    <property type="entry name" value="Chitinase_II/V-like_cat"/>
</dbReference>
<evidence type="ECO:0000256" key="6">
    <source>
        <dbReference type="ARBA" id="ARBA00022801"/>
    </source>
</evidence>
<keyword evidence="10 12" id="KW-0326">Glycosidase</keyword>
<dbReference type="PANTHER" id="PTHR11177">
    <property type="entry name" value="CHITINASE"/>
    <property type="match status" value="1"/>
</dbReference>
<dbReference type="EC" id="3.2.1.14" evidence="3"/>
<feature type="domain" description="GH18" evidence="16">
    <location>
        <begin position="28"/>
        <end position="402"/>
    </location>
</feature>
<dbReference type="InterPro" id="IPR029070">
    <property type="entry name" value="Chitinase_insertion_sf"/>
</dbReference>
<dbReference type="Pfam" id="PF00704">
    <property type="entry name" value="Glyco_hydro_18"/>
    <property type="match status" value="1"/>
</dbReference>
<dbReference type="Proteomes" id="UP000515204">
    <property type="component" value="Unplaced"/>
</dbReference>
<evidence type="ECO:0000313" key="18">
    <source>
        <dbReference type="RefSeq" id="XP_014478914.1"/>
    </source>
</evidence>
<dbReference type="PROSITE" id="PS01095">
    <property type="entry name" value="GH18_1"/>
    <property type="match status" value="1"/>
</dbReference>
<organism evidence="17 18">
    <name type="scientific">Dinoponera quadriceps</name>
    <name type="common">South American ant</name>
    <dbReference type="NCBI Taxonomy" id="609295"/>
    <lineage>
        <taxon>Eukaryota</taxon>
        <taxon>Metazoa</taxon>
        <taxon>Ecdysozoa</taxon>
        <taxon>Arthropoda</taxon>
        <taxon>Hexapoda</taxon>
        <taxon>Insecta</taxon>
        <taxon>Pterygota</taxon>
        <taxon>Neoptera</taxon>
        <taxon>Endopterygota</taxon>
        <taxon>Hymenoptera</taxon>
        <taxon>Apocrita</taxon>
        <taxon>Aculeata</taxon>
        <taxon>Formicoidea</taxon>
        <taxon>Formicidae</taxon>
        <taxon>Ponerinae</taxon>
        <taxon>Ponerini</taxon>
        <taxon>Dinoponera</taxon>
    </lineage>
</organism>
<evidence type="ECO:0000256" key="10">
    <source>
        <dbReference type="ARBA" id="ARBA00023295"/>
    </source>
</evidence>
<keyword evidence="4" id="KW-0147">Chitin-binding</keyword>
<dbReference type="GO" id="GO:0006032">
    <property type="term" value="P:chitin catabolic process"/>
    <property type="evidence" value="ECO:0007669"/>
    <property type="project" value="UniProtKB-KW"/>
</dbReference>
<dbReference type="InterPro" id="IPR001223">
    <property type="entry name" value="Glyco_hydro18_cat"/>
</dbReference>
<keyword evidence="11" id="KW-0624">Polysaccharide degradation</keyword>
<dbReference type="GO" id="GO:0000272">
    <property type="term" value="P:polysaccharide catabolic process"/>
    <property type="evidence" value="ECO:0007669"/>
    <property type="project" value="UniProtKB-KW"/>
</dbReference>
<name>A0A6P3XLR1_DINQU</name>
<dbReference type="GO" id="GO:0008061">
    <property type="term" value="F:chitin binding"/>
    <property type="evidence" value="ECO:0007669"/>
    <property type="project" value="UniProtKB-KW"/>
</dbReference>
<keyword evidence="17" id="KW-1185">Reference proteome</keyword>
<dbReference type="SUPFAM" id="SSF57625">
    <property type="entry name" value="Invertebrate chitin-binding proteins"/>
    <property type="match status" value="1"/>
</dbReference>
<evidence type="ECO:0000256" key="4">
    <source>
        <dbReference type="ARBA" id="ARBA00022669"/>
    </source>
</evidence>
<dbReference type="Pfam" id="PF01607">
    <property type="entry name" value="CBM_14"/>
    <property type="match status" value="1"/>
</dbReference>
<evidence type="ECO:0000313" key="17">
    <source>
        <dbReference type="Proteomes" id="UP000515204"/>
    </source>
</evidence>
<dbReference type="InterPro" id="IPR036508">
    <property type="entry name" value="Chitin-bd_dom_sf"/>
</dbReference>
<feature type="compositionally biased region" description="Polar residues" evidence="13">
    <location>
        <begin position="442"/>
        <end position="455"/>
    </location>
</feature>